<dbReference type="Proteomes" id="UP000588806">
    <property type="component" value="Unassembled WGS sequence"/>
</dbReference>
<evidence type="ECO:0000313" key="2">
    <source>
        <dbReference type="EMBL" id="NOG32365.1"/>
    </source>
</evidence>
<keyword evidence="3" id="KW-1185">Reference proteome</keyword>
<gene>
    <name evidence="2" type="ORF">HLB35_12475</name>
</gene>
<organism evidence="2 3">
    <name type="scientific">Vreelandella azerica</name>
    <dbReference type="NCBI Taxonomy" id="2732867"/>
    <lineage>
        <taxon>Bacteria</taxon>
        <taxon>Pseudomonadati</taxon>
        <taxon>Pseudomonadota</taxon>
        <taxon>Gammaproteobacteria</taxon>
        <taxon>Oceanospirillales</taxon>
        <taxon>Halomonadaceae</taxon>
        <taxon>Vreelandella</taxon>
    </lineage>
</organism>
<name>A0A7Y3TZ14_9GAMM</name>
<proteinExistence type="predicted"/>
<dbReference type="AlphaFoldDB" id="A0A7Y3TZ14"/>
<evidence type="ECO:0000256" key="1">
    <source>
        <dbReference type="SAM" id="MobiDB-lite"/>
    </source>
</evidence>
<protein>
    <submittedName>
        <fullName evidence="2">Uncharacterized protein</fullName>
    </submittedName>
</protein>
<evidence type="ECO:0000313" key="3">
    <source>
        <dbReference type="Proteomes" id="UP000588806"/>
    </source>
</evidence>
<dbReference type="EMBL" id="JABFHI010000005">
    <property type="protein sequence ID" value="NOG32365.1"/>
    <property type="molecule type" value="Genomic_DNA"/>
</dbReference>
<reference evidence="2 3" key="2">
    <citation type="submission" date="2020-06" db="EMBL/GenBank/DDBJ databases">
        <title>Halomonas songnenensis sp. nov., a moderately halophilic bacterium isolated from saline and alkaline soils.</title>
        <authorList>
            <person name="Jiang J."/>
            <person name="Pan Y."/>
        </authorList>
    </citation>
    <scope>NUCLEOTIDE SEQUENCE [LARGE SCALE GENOMIC DNA]</scope>
    <source>
        <strain evidence="2 3">TBZ9</strain>
    </source>
</reference>
<reference evidence="2 3" key="1">
    <citation type="submission" date="2020-05" db="EMBL/GenBank/DDBJ databases">
        <authorList>
            <person name="Ruan W."/>
            <person name="Jeon C.O."/>
            <person name="Chun B.H."/>
        </authorList>
    </citation>
    <scope>NUCLEOTIDE SEQUENCE [LARGE SCALE GENOMIC DNA]</scope>
    <source>
        <strain evidence="2 3">TBZ9</strain>
    </source>
</reference>
<dbReference type="RefSeq" id="WP_171702842.1">
    <property type="nucleotide sequence ID" value="NZ_JABFHI010000005.1"/>
</dbReference>
<accession>A0A7Y3TZ14</accession>
<feature type="region of interest" description="Disordered" evidence="1">
    <location>
        <begin position="62"/>
        <end position="82"/>
    </location>
</feature>
<sequence>MFIYTYRRAWIRGFIDGERGQPHETQKGIPGFRYTNGWIEGHAKRHGHAYGLGDISEDELEKARENTPSPEQHAWDTVSWLR</sequence>
<comment type="caution">
    <text evidence="2">The sequence shown here is derived from an EMBL/GenBank/DDBJ whole genome shotgun (WGS) entry which is preliminary data.</text>
</comment>